<dbReference type="Gene3D" id="3.30.499.10">
    <property type="entry name" value="Aconitase, domain 3"/>
    <property type="match status" value="2"/>
</dbReference>
<evidence type="ECO:0000313" key="8">
    <source>
        <dbReference type="EMBL" id="KRT34928.1"/>
    </source>
</evidence>
<dbReference type="InterPro" id="IPR018136">
    <property type="entry name" value="Aconitase_4Fe-4S_BS"/>
</dbReference>
<comment type="caution">
    <text evidence="8">The sequence shown here is derived from an EMBL/GenBank/DDBJ whole genome shotgun (WGS) entry which is preliminary data.</text>
</comment>
<dbReference type="GO" id="GO:0046872">
    <property type="term" value="F:metal ion binding"/>
    <property type="evidence" value="ECO:0007669"/>
    <property type="project" value="UniProtKB-KW"/>
</dbReference>
<evidence type="ECO:0000256" key="3">
    <source>
        <dbReference type="ARBA" id="ARBA00023004"/>
    </source>
</evidence>
<dbReference type="STRING" id="592015.HMPREF1705_04180"/>
<dbReference type="GO" id="GO:0051539">
    <property type="term" value="F:4 iron, 4 sulfur cluster binding"/>
    <property type="evidence" value="ECO:0007669"/>
    <property type="project" value="UniProtKB-KW"/>
</dbReference>
<dbReference type="Proteomes" id="UP000005273">
    <property type="component" value="Unassembled WGS sequence"/>
</dbReference>
<dbReference type="Pfam" id="PF00330">
    <property type="entry name" value="Aconitase"/>
    <property type="match status" value="1"/>
</dbReference>
<evidence type="ECO:0000256" key="1">
    <source>
        <dbReference type="ARBA" id="ARBA00022485"/>
    </source>
</evidence>
<dbReference type="EC" id="4.2.1.33" evidence="6"/>
<dbReference type="InterPro" id="IPR006251">
    <property type="entry name" value="Homoacnase/IPMdehydase_lsu"/>
</dbReference>
<dbReference type="NCBIfam" id="TIGR02086">
    <property type="entry name" value="IPMI_arch"/>
    <property type="match status" value="1"/>
</dbReference>
<protein>
    <recommendedName>
        <fullName evidence="6">3-isopropylmalate dehydratase large subunit</fullName>
        <ecNumber evidence="6">4.2.1.33</ecNumber>
    </recommendedName>
    <alternativeName>
        <fullName evidence="6">Alpha-IPM isomerase</fullName>
        <shortName evidence="6">IPMI</shortName>
    </alternativeName>
    <alternativeName>
        <fullName evidence="6">Isopropylmalate isomerase</fullName>
    </alternativeName>
</protein>
<dbReference type="InterPro" id="IPR050067">
    <property type="entry name" value="IPM_dehydratase_rel_enz"/>
</dbReference>
<keyword evidence="4 6" id="KW-0411">Iron-sulfur</keyword>
<reference evidence="9" key="1">
    <citation type="submission" date="2012-09" db="EMBL/GenBank/DDBJ databases">
        <authorList>
            <person name="Weinstock G."/>
            <person name="Sodergren E."/>
            <person name="Clifton S."/>
            <person name="Fulton L."/>
            <person name="Fulton B."/>
            <person name="Courtney L."/>
            <person name="Fronick C."/>
            <person name="Harrison M."/>
            <person name="Strong C."/>
            <person name="Farmer C."/>
            <person name="Delehaunty K."/>
            <person name="Markovic C."/>
            <person name="Hall O."/>
            <person name="Minx P."/>
            <person name="Tomlinson C."/>
            <person name="Mitreva M."/>
            <person name="Nelson J."/>
            <person name="Hou S."/>
            <person name="Wollam A."/>
            <person name="Pepin K.H."/>
            <person name="Johnson M."/>
            <person name="Bhonagiri V."/>
            <person name="Nash W.E."/>
            <person name="Suruliraj S."/>
            <person name="Warren W."/>
            <person name="Chinwalla A."/>
            <person name="Mardis E.R."/>
            <person name="Wilson R.K."/>
        </authorList>
    </citation>
    <scope>NUCLEOTIDE SEQUENCE [LARGE SCALE GENOMIC DNA]</scope>
    <source>
        <strain evidence="9">OS1</strain>
    </source>
</reference>
<evidence type="ECO:0000256" key="2">
    <source>
        <dbReference type="ARBA" id="ARBA00022723"/>
    </source>
</evidence>
<keyword evidence="9" id="KW-1185">Reference proteome</keyword>
<dbReference type="InterPro" id="IPR011826">
    <property type="entry name" value="HAcnase/IPMdehydase_lsu_prok"/>
</dbReference>
<accession>A0A0T5X9F0</accession>
<dbReference type="PROSITE" id="PS00450">
    <property type="entry name" value="ACONITASE_1"/>
    <property type="match status" value="1"/>
</dbReference>
<evidence type="ECO:0000313" key="9">
    <source>
        <dbReference type="Proteomes" id="UP000005273"/>
    </source>
</evidence>
<dbReference type="NCBIfam" id="TIGR01343">
    <property type="entry name" value="hacA_fam"/>
    <property type="match status" value="1"/>
</dbReference>
<dbReference type="eggNOG" id="COG0065">
    <property type="taxonomic scope" value="Bacteria"/>
</dbReference>
<evidence type="ECO:0000256" key="5">
    <source>
        <dbReference type="ARBA" id="ARBA00023239"/>
    </source>
</evidence>
<comment type="catalytic activity">
    <reaction evidence="6">
        <text>(2R,3S)-3-isopropylmalate = (2S)-2-isopropylmalate</text>
        <dbReference type="Rhea" id="RHEA:32287"/>
        <dbReference type="ChEBI" id="CHEBI:1178"/>
        <dbReference type="ChEBI" id="CHEBI:35121"/>
        <dbReference type="EC" id="4.2.1.33"/>
    </reaction>
</comment>
<gene>
    <name evidence="6" type="primary">leuC</name>
    <name evidence="8" type="ORF">HMPREF1705_04180</name>
</gene>
<dbReference type="HAMAP" id="MF_01027">
    <property type="entry name" value="LeuC_type2"/>
    <property type="match status" value="1"/>
</dbReference>
<feature type="binding site" evidence="6">
    <location>
        <position position="299"/>
    </location>
    <ligand>
        <name>[4Fe-4S] cluster</name>
        <dbReference type="ChEBI" id="CHEBI:49883"/>
    </ligand>
</feature>
<proteinExistence type="inferred from homology"/>
<dbReference type="RefSeq" id="WP_057940665.1">
    <property type="nucleotide sequence ID" value="NZ_ACJX03000001.1"/>
</dbReference>
<dbReference type="InterPro" id="IPR015931">
    <property type="entry name" value="Acnase/IPM_dHydase_lsu_aba_1/3"/>
</dbReference>
<keyword evidence="1 6" id="KW-0004">4Fe-4S</keyword>
<dbReference type="EMBL" id="ACJX03000001">
    <property type="protein sequence ID" value="KRT34928.1"/>
    <property type="molecule type" value="Genomic_DNA"/>
</dbReference>
<dbReference type="SUPFAM" id="SSF53732">
    <property type="entry name" value="Aconitase iron-sulfur domain"/>
    <property type="match status" value="1"/>
</dbReference>
<dbReference type="InterPro" id="IPR001030">
    <property type="entry name" value="Acoase/IPM_deHydtase_lsu_aba"/>
</dbReference>
<dbReference type="PANTHER" id="PTHR43822:SF16">
    <property type="entry name" value="3-ISOPROPYLMALATE DEHYDRATASE LARGE SUBUNIT 2"/>
    <property type="match status" value="1"/>
</dbReference>
<evidence type="ECO:0000256" key="4">
    <source>
        <dbReference type="ARBA" id="ARBA00023014"/>
    </source>
</evidence>
<keyword evidence="5 6" id="KW-0456">Lyase</keyword>
<dbReference type="OrthoDB" id="9802769at2"/>
<dbReference type="GO" id="GO:0003861">
    <property type="term" value="F:3-isopropylmalate dehydratase activity"/>
    <property type="evidence" value="ECO:0007669"/>
    <property type="project" value="UniProtKB-UniRule"/>
</dbReference>
<feature type="domain" description="Aconitase/3-isopropylmalate dehydratase large subunit alpha/beta/alpha" evidence="7">
    <location>
        <begin position="7"/>
        <end position="286"/>
    </location>
</feature>
<keyword evidence="3 6" id="KW-0408">Iron</keyword>
<dbReference type="CDD" id="cd01583">
    <property type="entry name" value="IPMI"/>
    <property type="match status" value="1"/>
</dbReference>
<evidence type="ECO:0000256" key="6">
    <source>
        <dbReference type="HAMAP-Rule" id="MF_01027"/>
    </source>
</evidence>
<keyword evidence="6" id="KW-0432">Leucine biosynthesis</keyword>
<organism evidence="8 9">
    <name type="scientific">Acetomicrobium hydrogeniformans ATCC BAA-1850</name>
    <dbReference type="NCBI Taxonomy" id="592015"/>
    <lineage>
        <taxon>Bacteria</taxon>
        <taxon>Thermotogati</taxon>
        <taxon>Synergistota</taxon>
        <taxon>Synergistia</taxon>
        <taxon>Synergistales</taxon>
        <taxon>Acetomicrobiaceae</taxon>
        <taxon>Acetomicrobium</taxon>
    </lineage>
</organism>
<keyword evidence="2 6" id="KW-0479">Metal-binding</keyword>
<comment type="cofactor">
    <cofactor evidence="6">
        <name>[4Fe-4S] cluster</name>
        <dbReference type="ChEBI" id="CHEBI:49883"/>
    </cofactor>
    <text evidence="6">Binds 1 [4Fe-4S] cluster per subunit.</text>
</comment>
<evidence type="ECO:0000259" key="7">
    <source>
        <dbReference type="Pfam" id="PF00330"/>
    </source>
</evidence>
<dbReference type="GO" id="GO:0009098">
    <property type="term" value="P:L-leucine biosynthetic process"/>
    <property type="evidence" value="ECO:0007669"/>
    <property type="project" value="UniProtKB-UniRule"/>
</dbReference>
<dbReference type="PRINTS" id="PR00415">
    <property type="entry name" value="ACONITASE"/>
</dbReference>
<comment type="similarity">
    <text evidence="6">Belongs to the aconitase/IPM isomerase family. LeuC type 2 subfamily.</text>
</comment>
<dbReference type="UniPathway" id="UPA00048">
    <property type="reaction ID" value="UER00071"/>
</dbReference>
<dbReference type="AlphaFoldDB" id="A0A0T5X9F0"/>
<name>A0A0T5X9F0_9BACT</name>
<feature type="binding site" evidence="6">
    <location>
        <position position="362"/>
    </location>
    <ligand>
        <name>[4Fe-4S] cluster</name>
        <dbReference type="ChEBI" id="CHEBI:49883"/>
    </ligand>
</feature>
<feature type="binding site" evidence="6">
    <location>
        <position position="359"/>
    </location>
    <ligand>
        <name>[4Fe-4S] cluster</name>
        <dbReference type="ChEBI" id="CHEBI:49883"/>
    </ligand>
</feature>
<dbReference type="NCBIfam" id="NF001614">
    <property type="entry name" value="PRK00402.1"/>
    <property type="match status" value="1"/>
</dbReference>
<dbReference type="PANTHER" id="PTHR43822">
    <property type="entry name" value="HOMOACONITASE, MITOCHONDRIAL-RELATED"/>
    <property type="match status" value="1"/>
</dbReference>
<keyword evidence="6" id="KW-0100">Branched-chain amino acid biosynthesis</keyword>
<keyword evidence="6" id="KW-0028">Amino-acid biosynthesis</keyword>
<comment type="pathway">
    <text evidence="6">Amino-acid biosynthesis; L-leucine biosynthesis; L-leucine from 3-methyl-2-oxobutanoate: step 2/4.</text>
</comment>
<comment type="subunit">
    <text evidence="6">Heterodimer of LeuC and LeuD.</text>
</comment>
<dbReference type="InterPro" id="IPR036008">
    <property type="entry name" value="Aconitase_4Fe-4S_dom"/>
</dbReference>
<sequence length="419" mass="44843">MGHSITEKILAAHSEQGDFKPGDIIDVTVDMLLMNDITGPVAVEVFDKMGDGEVFDKNKIAIVLDHFTPNKDVTSAKQCKTMRDFAAVKGIKHFYDAGYGIEHVVLPEDGIVKPGDLIIGGDSHTVTYGALGAFSTGMGSTDVAGIMALGKTWLKVPEQIKVLLVGLPNKWVSGKDVILYVISLLGTDGALGKSLEFDGPGAKHLNMDSRFSICNMAVECGAINGIFNFDDVTKEYIESLGLKDFCEYRSDSDAVYKKVIDVDLGELEPIVAMPHLPSRGVPVSEVKDIEIDQSFIGSCTNGRITDLRIASEIVKGKKIHPRVRGLIAPGSRKVFAQALKEGLIEIFTESGFTILPPGCGPCFGGHMGILAKGERCVSTTNRNFIGRMGDKGSEVYLANPAVAAASAITGKLSHPSEVI</sequence>
<comment type="function">
    <text evidence="6">Catalyzes the isomerization between 2-isopropylmalate and 3-isopropylmalate, via the formation of 2-isopropylmaleate.</text>
</comment>
<dbReference type="InterPro" id="IPR033941">
    <property type="entry name" value="IPMI_cat"/>
</dbReference>